<reference evidence="2 3" key="1">
    <citation type="submission" date="2023-09" db="EMBL/GenBank/DDBJ databases">
        <title>Nesidiocoris tenuis whole genome shotgun sequence.</title>
        <authorList>
            <person name="Shibata T."/>
            <person name="Shimoda M."/>
            <person name="Kobayashi T."/>
            <person name="Uehara T."/>
        </authorList>
    </citation>
    <scope>NUCLEOTIDE SEQUENCE [LARGE SCALE GENOMIC DNA]</scope>
    <source>
        <strain evidence="2 3">Japan</strain>
    </source>
</reference>
<keyword evidence="1" id="KW-0472">Membrane</keyword>
<dbReference type="Proteomes" id="UP001307889">
    <property type="component" value="Chromosome 13"/>
</dbReference>
<protein>
    <submittedName>
        <fullName evidence="2">Uncharacterized protein</fullName>
    </submittedName>
</protein>
<dbReference type="EMBL" id="AP028921">
    <property type="protein sequence ID" value="BET02140.1"/>
    <property type="molecule type" value="Genomic_DNA"/>
</dbReference>
<keyword evidence="3" id="KW-1185">Reference proteome</keyword>
<sequence>MPKVVRTIFKDPAMLQSGVNWRRDAKGSMLFGIAAPFFHATWHSCSTLPFYLASLLHSSMLHGIVVRFFT</sequence>
<name>A0ABN7BE55_9HEMI</name>
<evidence type="ECO:0000313" key="2">
    <source>
        <dbReference type="EMBL" id="BET02140.1"/>
    </source>
</evidence>
<organism evidence="2 3">
    <name type="scientific">Nesidiocoris tenuis</name>
    <dbReference type="NCBI Taxonomy" id="355587"/>
    <lineage>
        <taxon>Eukaryota</taxon>
        <taxon>Metazoa</taxon>
        <taxon>Ecdysozoa</taxon>
        <taxon>Arthropoda</taxon>
        <taxon>Hexapoda</taxon>
        <taxon>Insecta</taxon>
        <taxon>Pterygota</taxon>
        <taxon>Neoptera</taxon>
        <taxon>Paraneoptera</taxon>
        <taxon>Hemiptera</taxon>
        <taxon>Heteroptera</taxon>
        <taxon>Panheteroptera</taxon>
        <taxon>Cimicomorpha</taxon>
        <taxon>Miridae</taxon>
        <taxon>Dicyphina</taxon>
        <taxon>Nesidiocoris</taxon>
    </lineage>
</organism>
<gene>
    <name evidence="2" type="ORF">NTJ_14958</name>
</gene>
<accession>A0ABN7BE55</accession>
<evidence type="ECO:0000256" key="1">
    <source>
        <dbReference type="SAM" id="Phobius"/>
    </source>
</evidence>
<feature type="transmembrane region" description="Helical" evidence="1">
    <location>
        <begin position="25"/>
        <end position="42"/>
    </location>
</feature>
<evidence type="ECO:0000313" key="3">
    <source>
        <dbReference type="Proteomes" id="UP001307889"/>
    </source>
</evidence>
<keyword evidence="1" id="KW-0812">Transmembrane</keyword>
<keyword evidence="1" id="KW-1133">Transmembrane helix</keyword>
<proteinExistence type="predicted"/>